<dbReference type="Gene3D" id="3.40.50.1820">
    <property type="entry name" value="alpha/beta hydrolase"/>
    <property type="match status" value="1"/>
</dbReference>
<dbReference type="PANTHER" id="PTHR34853:SF5">
    <property type="entry name" value="LIP-DOMAIN-CONTAINING PROTEIN-RELATED"/>
    <property type="match status" value="1"/>
</dbReference>
<feature type="signal peptide" evidence="2">
    <location>
        <begin position="1"/>
        <end position="18"/>
    </location>
</feature>
<dbReference type="Gene3D" id="1.10.260.130">
    <property type="match status" value="1"/>
</dbReference>
<dbReference type="EMBL" id="LDEV01003005">
    <property type="protein sequence ID" value="KLJ06605.1"/>
    <property type="molecule type" value="Genomic_DNA"/>
</dbReference>
<dbReference type="Pfam" id="PF03583">
    <property type="entry name" value="LIP"/>
    <property type="match status" value="1"/>
</dbReference>
<accession>A0A0H1B5D8</accession>
<dbReference type="GO" id="GO:0004806">
    <property type="term" value="F:triacylglycerol lipase activity"/>
    <property type="evidence" value="ECO:0007669"/>
    <property type="project" value="UniProtKB-UniRule"/>
</dbReference>
<dbReference type="InterPro" id="IPR029058">
    <property type="entry name" value="AB_hydrolase_fold"/>
</dbReference>
<dbReference type="AlphaFoldDB" id="A0A0H1B5D8"/>
<comment type="caution">
    <text evidence="3">The sequence shown here is derived from an EMBL/GenBank/DDBJ whole genome shotgun (WGS) entry which is preliminary data.</text>
</comment>
<evidence type="ECO:0000313" key="3">
    <source>
        <dbReference type="EMBL" id="KLJ06605.1"/>
    </source>
</evidence>
<evidence type="ECO:0000256" key="2">
    <source>
        <dbReference type="PIRNR" id="PIRNR029171"/>
    </source>
</evidence>
<gene>
    <name evidence="3" type="ORF">EMPG_17885</name>
</gene>
<keyword evidence="1" id="KW-0378">Hydrolase</keyword>
<dbReference type="PANTHER" id="PTHR34853">
    <property type="match status" value="1"/>
</dbReference>
<proteinExistence type="inferred from homology"/>
<keyword evidence="2" id="KW-0732">Signal</keyword>
<evidence type="ECO:0000256" key="1">
    <source>
        <dbReference type="ARBA" id="ARBA00022801"/>
    </source>
</evidence>
<protein>
    <recommendedName>
        <fullName evidence="5">Triacylglycerol lipase</fullName>
    </recommendedName>
</protein>
<reference evidence="4" key="1">
    <citation type="journal article" date="2015" name="PLoS Genet.">
        <title>The dynamic genome and transcriptome of the human fungal pathogen Blastomyces and close relative Emmonsia.</title>
        <authorList>
            <person name="Munoz J.F."/>
            <person name="Gauthier G.M."/>
            <person name="Desjardins C.A."/>
            <person name="Gallo J.E."/>
            <person name="Holder J."/>
            <person name="Sullivan T.D."/>
            <person name="Marty A.J."/>
            <person name="Carmen J.C."/>
            <person name="Chen Z."/>
            <person name="Ding L."/>
            <person name="Gujja S."/>
            <person name="Magrini V."/>
            <person name="Misas E."/>
            <person name="Mitreva M."/>
            <person name="Priest M."/>
            <person name="Saif S."/>
            <person name="Whiston E.A."/>
            <person name="Young S."/>
            <person name="Zeng Q."/>
            <person name="Goldman W.E."/>
            <person name="Mardis E.R."/>
            <person name="Taylor J.W."/>
            <person name="McEwen J.G."/>
            <person name="Clay O.K."/>
            <person name="Klein B.S."/>
            <person name="Cuomo C.A."/>
        </authorList>
    </citation>
    <scope>NUCLEOTIDE SEQUENCE [LARGE SCALE GENOMIC DNA]</scope>
    <source>
        <strain evidence="4">UAMH 139</strain>
    </source>
</reference>
<comment type="similarity">
    <text evidence="2">Belongs to the AB hydrolase superfamily. Lipase family.</text>
</comment>
<dbReference type="SUPFAM" id="SSF53474">
    <property type="entry name" value="alpha/beta-Hydrolases"/>
    <property type="match status" value="1"/>
</dbReference>
<evidence type="ECO:0000313" key="4">
    <source>
        <dbReference type="Proteomes" id="UP000053573"/>
    </source>
</evidence>
<evidence type="ECO:0008006" key="5">
    <source>
        <dbReference type="Google" id="ProtNLM"/>
    </source>
</evidence>
<dbReference type="GO" id="GO:0016042">
    <property type="term" value="P:lipid catabolic process"/>
    <property type="evidence" value="ECO:0007669"/>
    <property type="project" value="UniProtKB-UniRule"/>
</dbReference>
<dbReference type="OrthoDB" id="2373480at2759"/>
<dbReference type="Proteomes" id="UP000053573">
    <property type="component" value="Unassembled WGS sequence"/>
</dbReference>
<dbReference type="PIRSF" id="PIRSF029171">
    <property type="entry name" value="Esterase_LipA"/>
    <property type="match status" value="1"/>
</dbReference>
<keyword evidence="4" id="KW-1185">Reference proteome</keyword>
<organism evidence="3 4">
    <name type="scientific">Blastomyces silverae</name>
    <dbReference type="NCBI Taxonomy" id="2060906"/>
    <lineage>
        <taxon>Eukaryota</taxon>
        <taxon>Fungi</taxon>
        <taxon>Dikarya</taxon>
        <taxon>Ascomycota</taxon>
        <taxon>Pezizomycotina</taxon>
        <taxon>Eurotiomycetes</taxon>
        <taxon>Eurotiomycetidae</taxon>
        <taxon>Onygenales</taxon>
        <taxon>Ajellomycetaceae</taxon>
        <taxon>Blastomyces</taxon>
    </lineage>
</organism>
<feature type="chain" id="PRO_5013436941" description="Triacylglycerol lipase" evidence="2">
    <location>
        <begin position="19"/>
        <end position="449"/>
    </location>
</feature>
<dbReference type="InterPro" id="IPR005152">
    <property type="entry name" value="Lipase_secreted"/>
</dbReference>
<sequence length="449" mass="48644">MILSNFCLFAALVVSGCAAKILPPRQDSWYAEPEDIREYKRGELIRSRQVESRLKPLLPLGGEISVDSVYQYLFRTTDSLGNAVAAATTLIIPHNSDPSQLLVFQAAYDAANENCSPSYTLRPGSATGGLLGFLMPNSTVSTDVVFLAAALNQGWWVLVTDYEGLHAQFAAGPQSAYATLDSVRVALNEGRKIGLAADVRYAIWGYSGGALAGGWAAELQPSYAPELHFTGAALGGIIVNITSVVESINGGIFSGLLFRGFYGLAKAYPNLTEWMDENMLPDKRGEFFKHATNCQIQGIDGAFHDIFSFFVDGERSIYEPVPASVLDWSGQMGRRGTPTMPLFMYKAFRDEISPIEDTDKLVHKYCSNGATIEYYRNLIGEHVTEAIIGSVNALEWVSDRLAGRSVGKLGSCRTENVLITKIDPSALSTLGMELYSLLGSILGSSLGPS</sequence>
<name>A0A0H1B5D8_9EURO</name>